<keyword evidence="2" id="KW-1185">Reference proteome</keyword>
<dbReference type="AlphaFoldDB" id="A0A916UIP3"/>
<evidence type="ECO:0000313" key="2">
    <source>
        <dbReference type="Proteomes" id="UP000641514"/>
    </source>
</evidence>
<evidence type="ECO:0000313" key="1">
    <source>
        <dbReference type="EMBL" id="GGC74119.1"/>
    </source>
</evidence>
<reference evidence="1" key="1">
    <citation type="journal article" date="2014" name="Int. J. Syst. Evol. Microbiol.">
        <title>Complete genome sequence of Corynebacterium casei LMG S-19264T (=DSM 44701T), isolated from a smear-ripened cheese.</title>
        <authorList>
            <consortium name="US DOE Joint Genome Institute (JGI-PGF)"/>
            <person name="Walter F."/>
            <person name="Albersmeier A."/>
            <person name="Kalinowski J."/>
            <person name="Ruckert C."/>
        </authorList>
    </citation>
    <scope>NUCLEOTIDE SEQUENCE</scope>
    <source>
        <strain evidence="1">CGMCC 1.15478</strain>
    </source>
</reference>
<name>A0A916UIP3_9ACTN</name>
<protein>
    <submittedName>
        <fullName evidence="1">Uncharacterized protein</fullName>
    </submittedName>
</protein>
<gene>
    <name evidence="1" type="ORF">GCM10011410_29160</name>
</gene>
<comment type="caution">
    <text evidence="1">The sequence shown here is derived from an EMBL/GenBank/DDBJ whole genome shotgun (WGS) entry which is preliminary data.</text>
</comment>
<reference evidence="1" key="2">
    <citation type="submission" date="2020-09" db="EMBL/GenBank/DDBJ databases">
        <authorList>
            <person name="Sun Q."/>
            <person name="Zhou Y."/>
        </authorList>
    </citation>
    <scope>NUCLEOTIDE SEQUENCE</scope>
    <source>
        <strain evidence="1">CGMCC 1.15478</strain>
    </source>
</reference>
<dbReference type="Proteomes" id="UP000641514">
    <property type="component" value="Unassembled WGS sequence"/>
</dbReference>
<proteinExistence type="predicted"/>
<sequence length="245" mass="27017">MLLACVALVVAGCSAGDSIDRLEPGPPVLSEDASEYEFDESAFGDYVFVWSAVPDLDLLSREAALARAVEEARNISLFVGDEVSFPGYAQMLRNSGEGVSAHGRADNTWRSFGVFYAKLLSITPVGDGFRAEYCRDTRSVDASYNAGGWRTPLGPVSWWAVEFEPVAQSAFEVLPEPSGRRVPNYDVFAGWRMTKPVESEIAHQRCVDWQWELYPDAQVDPFQPGPASRSGWFEIGELPQPVPGW</sequence>
<organism evidence="1 2">
    <name type="scientific">Hoyosella rhizosphaerae</name>
    <dbReference type="NCBI Taxonomy" id="1755582"/>
    <lineage>
        <taxon>Bacteria</taxon>
        <taxon>Bacillati</taxon>
        <taxon>Actinomycetota</taxon>
        <taxon>Actinomycetes</taxon>
        <taxon>Mycobacteriales</taxon>
        <taxon>Hoyosellaceae</taxon>
        <taxon>Hoyosella</taxon>
    </lineage>
</organism>
<accession>A0A916UIP3</accession>
<dbReference type="EMBL" id="BMJH01000003">
    <property type="protein sequence ID" value="GGC74119.1"/>
    <property type="molecule type" value="Genomic_DNA"/>
</dbReference>